<dbReference type="OrthoDB" id="250175at2759"/>
<dbReference type="InterPro" id="IPR014719">
    <property type="entry name" value="Ribosomal_bL12_C/ClpS-like"/>
</dbReference>
<dbReference type="AlphaFoldDB" id="A0A0L0HSF1"/>
<accession>A0A0L0HSF1</accession>
<reference evidence="6 7" key="1">
    <citation type="submission" date="2009-08" db="EMBL/GenBank/DDBJ databases">
        <title>The Genome Sequence of Spizellomyces punctatus strain DAOM BR117.</title>
        <authorList>
            <consortium name="The Broad Institute Genome Sequencing Platform"/>
            <person name="Russ C."/>
            <person name="Cuomo C."/>
            <person name="Shea T."/>
            <person name="Young S.K."/>
            <person name="Zeng Q."/>
            <person name="Koehrsen M."/>
            <person name="Haas B."/>
            <person name="Borodovsky M."/>
            <person name="Guigo R."/>
            <person name="Alvarado L."/>
            <person name="Berlin A."/>
            <person name="Bochicchio J."/>
            <person name="Borenstein D."/>
            <person name="Chapman S."/>
            <person name="Chen Z."/>
            <person name="Engels R."/>
            <person name="Freedman E."/>
            <person name="Gellesch M."/>
            <person name="Goldberg J."/>
            <person name="Griggs A."/>
            <person name="Gujja S."/>
            <person name="Heiman D."/>
            <person name="Hepburn T."/>
            <person name="Howarth C."/>
            <person name="Jen D."/>
            <person name="Larson L."/>
            <person name="Lewis B."/>
            <person name="Mehta T."/>
            <person name="Park D."/>
            <person name="Pearson M."/>
            <person name="Roberts A."/>
            <person name="Saif S."/>
            <person name="Shenoy N."/>
            <person name="Sisk P."/>
            <person name="Stolte C."/>
            <person name="Sykes S."/>
            <person name="Thomson T."/>
            <person name="Walk T."/>
            <person name="White J."/>
            <person name="Yandava C."/>
            <person name="Burger G."/>
            <person name="Gray M.W."/>
            <person name="Holland P.W.H."/>
            <person name="King N."/>
            <person name="Lang F.B.F."/>
            <person name="Roger A.J."/>
            <person name="Ruiz-Trillo I."/>
            <person name="Lander E."/>
            <person name="Nusbaum C."/>
        </authorList>
    </citation>
    <scope>NUCLEOTIDE SEQUENCE [LARGE SCALE GENOMIC DNA]</scope>
    <source>
        <strain evidence="6 7">DAOM BR117</strain>
    </source>
</reference>
<dbReference type="FunCoup" id="A0A0L0HSF1">
    <property type="interactions" value="198"/>
</dbReference>
<comment type="similarity">
    <text evidence="1">Belongs to the bacterial ribosomal protein bL12 family.</text>
</comment>
<feature type="domain" description="Large ribosomal subunit protein bL12 C-terminal" evidence="4">
    <location>
        <begin position="126"/>
        <end position="193"/>
    </location>
</feature>
<sequence length="194" mass="20856">MGDDRVSRLVHLSVRSFWRSGRTVNGGRALPKTHHTTCNPILPATVRTFASTPSTRQEQVDPKITKIVDQIAALTLLETAGLVSSLKARLNIQDIAMPVAVPAAAGNAAAAAAPVAEEKPAEKTEFKVKLEKFDAASKAKIIKEIKGMIPGANLVEAKKFVESVPKVIRENVNKEDAEKMKKTLEALGATVILE</sequence>
<dbReference type="PANTHER" id="PTHR45987:SF4">
    <property type="entry name" value="LARGE RIBOSOMAL SUBUNIT PROTEIN BL12M"/>
    <property type="match status" value="1"/>
</dbReference>
<dbReference type="Gene3D" id="1.20.5.710">
    <property type="entry name" value="Single helix bin"/>
    <property type="match status" value="1"/>
</dbReference>
<dbReference type="InterPro" id="IPR008932">
    <property type="entry name" value="Ribosomal_bL12_oligo"/>
</dbReference>
<dbReference type="STRING" id="645134.A0A0L0HSF1"/>
<dbReference type="RefSeq" id="XP_016612092.1">
    <property type="nucleotide sequence ID" value="XM_016749814.1"/>
</dbReference>
<evidence type="ECO:0000256" key="2">
    <source>
        <dbReference type="ARBA" id="ARBA00022980"/>
    </source>
</evidence>
<dbReference type="GeneID" id="27685156"/>
<dbReference type="InterPro" id="IPR013823">
    <property type="entry name" value="Ribosomal_bL12_C"/>
</dbReference>
<dbReference type="CDD" id="cd00387">
    <property type="entry name" value="Ribosomal_L7_L12"/>
    <property type="match status" value="1"/>
</dbReference>
<dbReference type="GO" id="GO:0042645">
    <property type="term" value="C:mitochondrial nucleoid"/>
    <property type="evidence" value="ECO:0007669"/>
    <property type="project" value="EnsemblFungi"/>
</dbReference>
<keyword evidence="2 6" id="KW-0689">Ribosomal protein</keyword>
<dbReference type="Pfam" id="PF00542">
    <property type="entry name" value="Ribosomal_L12"/>
    <property type="match status" value="1"/>
</dbReference>
<evidence type="ECO:0000259" key="5">
    <source>
        <dbReference type="Pfam" id="PF16320"/>
    </source>
</evidence>
<keyword evidence="7" id="KW-1185">Reference proteome</keyword>
<dbReference type="GO" id="GO:0005762">
    <property type="term" value="C:mitochondrial large ribosomal subunit"/>
    <property type="evidence" value="ECO:0007669"/>
    <property type="project" value="EnsemblFungi"/>
</dbReference>
<dbReference type="SUPFAM" id="SSF54736">
    <property type="entry name" value="ClpS-like"/>
    <property type="match status" value="1"/>
</dbReference>
<dbReference type="HAMAP" id="MF_00368">
    <property type="entry name" value="Ribosomal_bL12"/>
    <property type="match status" value="1"/>
</dbReference>
<keyword evidence="3" id="KW-0687">Ribonucleoprotein</keyword>
<evidence type="ECO:0000313" key="7">
    <source>
        <dbReference type="Proteomes" id="UP000053201"/>
    </source>
</evidence>
<dbReference type="Proteomes" id="UP000053201">
    <property type="component" value="Unassembled WGS sequence"/>
</dbReference>
<evidence type="ECO:0000256" key="1">
    <source>
        <dbReference type="ARBA" id="ARBA00007197"/>
    </source>
</evidence>
<name>A0A0L0HSF1_SPIPD</name>
<gene>
    <name evidence="6" type="ORF">SPPG_01498</name>
</gene>
<evidence type="ECO:0000313" key="6">
    <source>
        <dbReference type="EMBL" id="KND04053.1"/>
    </source>
</evidence>
<dbReference type="SUPFAM" id="SSF48300">
    <property type="entry name" value="Ribosomal protein L7/12, oligomerisation (N-terminal) domain"/>
    <property type="match status" value="1"/>
</dbReference>
<dbReference type="VEuPathDB" id="FungiDB:SPPG_01498"/>
<feature type="domain" description="Large ribosomal subunit protein bL12 oligomerization" evidence="5">
    <location>
        <begin position="63"/>
        <end position="111"/>
    </location>
</feature>
<dbReference type="Gene3D" id="3.30.1390.10">
    <property type="match status" value="1"/>
</dbReference>
<dbReference type="InterPro" id="IPR036235">
    <property type="entry name" value="Ribosomal_bL12_oligo_N_sf"/>
</dbReference>
<evidence type="ECO:0000259" key="4">
    <source>
        <dbReference type="Pfam" id="PF00542"/>
    </source>
</evidence>
<dbReference type="InParanoid" id="A0A0L0HSF1"/>
<dbReference type="GO" id="GO:0003729">
    <property type="term" value="F:mRNA binding"/>
    <property type="evidence" value="ECO:0007669"/>
    <property type="project" value="TreeGrafter"/>
</dbReference>
<dbReference type="GO" id="GO:0003735">
    <property type="term" value="F:structural constituent of ribosome"/>
    <property type="evidence" value="ECO:0007669"/>
    <property type="project" value="EnsemblFungi"/>
</dbReference>
<dbReference type="GO" id="GO:0006412">
    <property type="term" value="P:translation"/>
    <property type="evidence" value="ECO:0007669"/>
    <property type="project" value="InterPro"/>
</dbReference>
<protein>
    <submittedName>
        <fullName evidence="6">Ribosomal protein L7/L12</fullName>
    </submittedName>
</protein>
<dbReference type="OMA" id="LEDKWGV"/>
<dbReference type="eggNOG" id="KOG1715">
    <property type="taxonomic scope" value="Eukaryota"/>
</dbReference>
<evidence type="ECO:0000256" key="3">
    <source>
        <dbReference type="ARBA" id="ARBA00023274"/>
    </source>
</evidence>
<dbReference type="EMBL" id="KQ257451">
    <property type="protein sequence ID" value="KND04053.1"/>
    <property type="molecule type" value="Genomic_DNA"/>
</dbReference>
<dbReference type="FunFam" id="3.30.1390.10:FF:000001">
    <property type="entry name" value="50S ribosomal protein L7/L12"/>
    <property type="match status" value="1"/>
</dbReference>
<proteinExistence type="inferred from homology"/>
<dbReference type="PANTHER" id="PTHR45987">
    <property type="entry name" value="39S RIBOSOMAL PROTEIN L12"/>
    <property type="match status" value="1"/>
</dbReference>
<dbReference type="InterPro" id="IPR000206">
    <property type="entry name" value="Ribosomal_bL12"/>
</dbReference>
<organism evidence="6 7">
    <name type="scientific">Spizellomyces punctatus (strain DAOM BR117)</name>
    <dbReference type="NCBI Taxonomy" id="645134"/>
    <lineage>
        <taxon>Eukaryota</taxon>
        <taxon>Fungi</taxon>
        <taxon>Fungi incertae sedis</taxon>
        <taxon>Chytridiomycota</taxon>
        <taxon>Chytridiomycota incertae sedis</taxon>
        <taxon>Chytridiomycetes</taxon>
        <taxon>Spizellomycetales</taxon>
        <taxon>Spizellomycetaceae</taxon>
        <taxon>Spizellomyces</taxon>
    </lineage>
</organism>
<dbReference type="Pfam" id="PF16320">
    <property type="entry name" value="Ribosomal_L12_N"/>
    <property type="match status" value="1"/>
</dbReference>